<evidence type="ECO:0000313" key="4">
    <source>
        <dbReference type="Proteomes" id="UP000316083"/>
    </source>
</evidence>
<feature type="compositionally biased region" description="Polar residues" evidence="1">
    <location>
        <begin position="37"/>
        <end position="51"/>
    </location>
</feature>
<feature type="compositionally biased region" description="Polar residues" evidence="1">
    <location>
        <begin position="62"/>
        <end position="72"/>
    </location>
</feature>
<feature type="compositionally biased region" description="Low complexity" evidence="1">
    <location>
        <begin position="124"/>
        <end position="137"/>
    </location>
</feature>
<evidence type="ECO:0000256" key="2">
    <source>
        <dbReference type="SAM" id="SignalP"/>
    </source>
</evidence>
<protein>
    <recommendedName>
        <fullName evidence="5">PepSY domain-containing protein</fullName>
    </recommendedName>
</protein>
<keyword evidence="2" id="KW-0732">Signal</keyword>
<dbReference type="Proteomes" id="UP000316083">
    <property type="component" value="Unassembled WGS sequence"/>
</dbReference>
<feature type="signal peptide" evidence="2">
    <location>
        <begin position="1"/>
        <end position="22"/>
    </location>
</feature>
<feature type="region of interest" description="Disordered" evidence="1">
    <location>
        <begin position="30"/>
        <end position="140"/>
    </location>
</feature>
<reference evidence="3 4" key="1">
    <citation type="submission" date="2019-06" db="EMBL/GenBank/DDBJ databases">
        <title>Genomic Encyclopedia of Type Strains, Phase IV (KMG-V): Genome sequencing to study the core and pangenomes of soil and plant-associated prokaryotes.</title>
        <authorList>
            <person name="Whitman W."/>
        </authorList>
    </citation>
    <scope>NUCLEOTIDE SEQUENCE [LARGE SCALE GENOMIC DNA]</scope>
    <source>
        <strain evidence="3 4">BR 11796</strain>
    </source>
</reference>
<proteinExistence type="predicted"/>
<evidence type="ECO:0000313" key="3">
    <source>
        <dbReference type="EMBL" id="TWA64482.1"/>
    </source>
</evidence>
<dbReference type="AlphaFoldDB" id="A0A560AW37"/>
<comment type="caution">
    <text evidence="3">The sequence shown here is derived from an EMBL/GenBank/DDBJ whole genome shotgun (WGS) entry which is preliminary data.</text>
</comment>
<accession>A0A560AW37</accession>
<sequence>MNAKLSLAVLAATLAAAPAAMAQTYQNNAPQVPYERSSPSGLPTTSPQVESLPNERAEPWSDQAQNRQTQNRMPDGRMPDRVTSGSAESTVGAGTAGTYGSTGTYGTPGTYGSTGTMNNGMPNSGAMGTTGSASSTMPNTMQGNRQVIMNVDPNTAQRAERGQNRKELMQTSLLNYFSAAGFTSVRDFRKQGENYVAEAQSANGTWSTVLLDANTGTISEMR</sequence>
<organism evidence="3 4">
    <name type="scientific">Azospirillum brasilense</name>
    <dbReference type="NCBI Taxonomy" id="192"/>
    <lineage>
        <taxon>Bacteria</taxon>
        <taxon>Pseudomonadati</taxon>
        <taxon>Pseudomonadota</taxon>
        <taxon>Alphaproteobacteria</taxon>
        <taxon>Rhodospirillales</taxon>
        <taxon>Azospirillaceae</taxon>
        <taxon>Azospirillum</taxon>
    </lineage>
</organism>
<name>A0A560AW37_AZOBR</name>
<dbReference type="EMBL" id="VITF01000010">
    <property type="protein sequence ID" value="TWA64482.1"/>
    <property type="molecule type" value="Genomic_DNA"/>
</dbReference>
<feature type="compositionally biased region" description="Low complexity" evidence="1">
    <location>
        <begin position="89"/>
        <end position="116"/>
    </location>
</feature>
<feature type="chain" id="PRO_5022238305" description="PepSY domain-containing protein" evidence="2">
    <location>
        <begin position="23"/>
        <end position="222"/>
    </location>
</feature>
<dbReference type="RefSeq" id="WP_145678487.1">
    <property type="nucleotide sequence ID" value="NZ_VITF01000010.1"/>
</dbReference>
<evidence type="ECO:0000256" key="1">
    <source>
        <dbReference type="SAM" id="MobiDB-lite"/>
    </source>
</evidence>
<evidence type="ECO:0008006" key="5">
    <source>
        <dbReference type="Google" id="ProtNLM"/>
    </source>
</evidence>
<gene>
    <name evidence="3" type="ORF">FBZ82_110176</name>
</gene>